<dbReference type="Gene3D" id="3.40.50.1820">
    <property type="entry name" value="alpha/beta hydrolase"/>
    <property type="match status" value="1"/>
</dbReference>
<feature type="compositionally biased region" description="Polar residues" evidence="1">
    <location>
        <begin position="426"/>
        <end position="442"/>
    </location>
</feature>
<comment type="caution">
    <text evidence="3">The sequence shown here is derived from an EMBL/GenBank/DDBJ whole genome shotgun (WGS) entry which is preliminary data.</text>
</comment>
<evidence type="ECO:0000313" key="4">
    <source>
        <dbReference type="Proteomes" id="UP001282474"/>
    </source>
</evidence>
<dbReference type="Proteomes" id="UP001282474">
    <property type="component" value="Unassembled WGS sequence"/>
</dbReference>
<dbReference type="Pfam" id="PF00756">
    <property type="entry name" value="Esterase"/>
    <property type="match status" value="1"/>
</dbReference>
<evidence type="ECO:0000256" key="1">
    <source>
        <dbReference type="SAM" id="MobiDB-lite"/>
    </source>
</evidence>
<protein>
    <submittedName>
        <fullName evidence="3">Alpha/beta hydrolase-fold protein</fullName>
    </submittedName>
</protein>
<dbReference type="PANTHER" id="PTHR48098">
    <property type="entry name" value="ENTEROCHELIN ESTERASE-RELATED"/>
    <property type="match status" value="1"/>
</dbReference>
<dbReference type="GO" id="GO:0016787">
    <property type="term" value="F:hydrolase activity"/>
    <property type="evidence" value="ECO:0007669"/>
    <property type="project" value="UniProtKB-KW"/>
</dbReference>
<gene>
    <name evidence="3" type="ORF">PV383_43645</name>
</gene>
<dbReference type="PROSITE" id="PS51257">
    <property type="entry name" value="PROKAR_LIPOPROTEIN"/>
    <property type="match status" value="1"/>
</dbReference>
<dbReference type="InterPro" id="IPR000801">
    <property type="entry name" value="Esterase-like"/>
</dbReference>
<accession>A0ABU4N603</accession>
<feature type="region of interest" description="Disordered" evidence="1">
    <location>
        <begin position="424"/>
        <end position="454"/>
    </location>
</feature>
<sequence>MNGRRVRIPAALALGAVMVFGCGHPPAQTAEAARTAEATRTETGIALVNKKRLSPRLSELTFTSSALDGTTKVRVLLPRGYDAQKGRRYPVLYLYHGGGQSASSWTQDGNAEVITAGLPAIVVMPDAGSTQWYADWWNNGHHGRPMWETFHINRLLPWVDEHYRTIPERGARAAAGLSMGGFGAVSYAARHPDLFGAVGSFSGDVDHQNVQMRTIIEQLHPSLWGPWATQEVRWRGDNPWDLAANLAHTDVSLYTGNGRPRHDGEAVDPTEQRIQQENVSFHERLLDLDIRHRWHDYGPGSHTWPYWQADLRAWIPHLKAHFARRARHRATPRSFTFSSIRPQYSAYDWTVRMRREVTEFSALEVARKRRFTVVGNGSATVRTPSLAGPGTRYRVTVRGHEGASAWSATADAQGRLTIPLVLGTGNPHQQYSPQAETSSTGPSPDYVPFHTRGNSSRFNRAEVTILPR</sequence>
<evidence type="ECO:0000313" key="3">
    <source>
        <dbReference type="EMBL" id="MDX3044008.1"/>
    </source>
</evidence>
<proteinExistence type="predicted"/>
<dbReference type="InterPro" id="IPR029058">
    <property type="entry name" value="AB_hydrolase_fold"/>
</dbReference>
<reference evidence="3 4" key="1">
    <citation type="journal article" date="2023" name="Microb. Genom.">
        <title>Mesoterricola silvestris gen. nov., sp. nov., Mesoterricola sediminis sp. nov., Geothrix oryzae sp. nov., Geothrix edaphica sp. nov., Geothrix rubra sp. nov., and Geothrix limicola sp. nov., six novel members of Acidobacteriota isolated from soils.</title>
        <authorList>
            <person name="Weisberg A.J."/>
            <person name="Pearce E."/>
            <person name="Kramer C.G."/>
            <person name="Chang J.H."/>
            <person name="Clarke C.R."/>
        </authorList>
    </citation>
    <scope>NUCLEOTIDE SEQUENCE [LARGE SCALE GENOMIC DNA]</scope>
    <source>
        <strain evidence="3 4">NE20-4-1</strain>
    </source>
</reference>
<dbReference type="InterPro" id="IPR050583">
    <property type="entry name" value="Mycobacterial_A85_antigen"/>
</dbReference>
<name>A0ABU4N603_9ACTN</name>
<keyword evidence="2" id="KW-0732">Signal</keyword>
<dbReference type="SUPFAM" id="SSF53474">
    <property type="entry name" value="alpha/beta-Hydrolases"/>
    <property type="match status" value="1"/>
</dbReference>
<keyword evidence="3" id="KW-0378">Hydrolase</keyword>
<feature type="chain" id="PRO_5045725638" evidence="2">
    <location>
        <begin position="30"/>
        <end position="468"/>
    </location>
</feature>
<dbReference type="PANTHER" id="PTHR48098:SF1">
    <property type="entry name" value="DIACYLGLYCEROL ACYLTRANSFERASE_MYCOLYLTRANSFERASE AG85A"/>
    <property type="match status" value="1"/>
</dbReference>
<dbReference type="EMBL" id="JARAWJ010000065">
    <property type="protein sequence ID" value="MDX3044008.1"/>
    <property type="molecule type" value="Genomic_DNA"/>
</dbReference>
<evidence type="ECO:0000256" key="2">
    <source>
        <dbReference type="SAM" id="SignalP"/>
    </source>
</evidence>
<dbReference type="RefSeq" id="WP_193382325.1">
    <property type="nucleotide sequence ID" value="NZ_JABXWI010000002.1"/>
</dbReference>
<keyword evidence="4" id="KW-1185">Reference proteome</keyword>
<feature type="signal peptide" evidence="2">
    <location>
        <begin position="1"/>
        <end position="29"/>
    </location>
</feature>
<organism evidence="3 4">
    <name type="scientific">Streptomyces caniscabiei</name>
    <dbReference type="NCBI Taxonomy" id="2746961"/>
    <lineage>
        <taxon>Bacteria</taxon>
        <taxon>Bacillati</taxon>
        <taxon>Actinomycetota</taxon>
        <taxon>Actinomycetes</taxon>
        <taxon>Kitasatosporales</taxon>
        <taxon>Streptomycetaceae</taxon>
        <taxon>Streptomyces</taxon>
    </lineage>
</organism>